<name>A0A6S6TZ04_9GAMM</name>
<dbReference type="PANTHER" id="PTHR30087:SF0">
    <property type="entry name" value="INNER MEMBRANE PROTEIN"/>
    <property type="match status" value="1"/>
</dbReference>
<evidence type="ECO:0000313" key="2">
    <source>
        <dbReference type="EMBL" id="CAA6823347.1"/>
    </source>
</evidence>
<organism evidence="2">
    <name type="scientific">uncultured Thiotrichaceae bacterium</name>
    <dbReference type="NCBI Taxonomy" id="298394"/>
    <lineage>
        <taxon>Bacteria</taxon>
        <taxon>Pseudomonadati</taxon>
        <taxon>Pseudomonadota</taxon>
        <taxon>Gammaproteobacteria</taxon>
        <taxon>Thiotrichales</taxon>
        <taxon>Thiotrichaceae</taxon>
        <taxon>environmental samples</taxon>
    </lineage>
</organism>
<dbReference type="PANTHER" id="PTHR30087">
    <property type="entry name" value="INNER MEMBRANE PROTEIN"/>
    <property type="match status" value="1"/>
</dbReference>
<reference evidence="2" key="1">
    <citation type="submission" date="2020-01" db="EMBL/GenBank/DDBJ databases">
        <authorList>
            <person name="Meier V. D."/>
            <person name="Meier V D."/>
        </authorList>
    </citation>
    <scope>NUCLEOTIDE SEQUENCE</scope>
    <source>
        <strain evidence="2">HLG_WM_MAG_07</strain>
    </source>
</reference>
<dbReference type="InterPro" id="IPR017087">
    <property type="entry name" value="UCP037004"/>
</dbReference>
<accession>A0A6S6TZ04</accession>
<gene>
    <name evidence="2" type="ORF">HELGO_WM6640</name>
</gene>
<sequence>METQKQFTESLPKIGISSCLLGNKVRFDGGHKNNRYITKTLVNHFGLVSFCPEAGSGMGTPRKPIRLVKQNESVHVVGVDDATQDFTSVLEEYGPQNKETVEHLCGFILKKDSPSCGMERVKVYNADRPDAQPQREGEGVFAKYLRKTFPLLPVEDEGRINDPVLRENFIERVFIYQRWRELQKKNMQPADLVGFHAAHKYTIMAHDQKDAVKLGQLVARCGVGNFSEVADEYIELLMSVLKKRVSRGRHGNVLFHLTGYLREYLDDLERREIVNTIERYQQGLYPLIVPITLLRHYFKKYPHEYIDKQYYLYPHPDELMLRNLL</sequence>
<feature type="domain" description="DUF1722" evidence="1">
    <location>
        <begin position="200"/>
        <end position="316"/>
    </location>
</feature>
<dbReference type="EMBL" id="CACVAY010000112">
    <property type="protein sequence ID" value="CAA6823347.1"/>
    <property type="molecule type" value="Genomic_DNA"/>
</dbReference>
<evidence type="ECO:0000259" key="1">
    <source>
        <dbReference type="Pfam" id="PF08349"/>
    </source>
</evidence>
<dbReference type="AlphaFoldDB" id="A0A6S6TZ04"/>
<protein>
    <recommendedName>
        <fullName evidence="1">DUF1722 domain-containing protein</fullName>
    </recommendedName>
</protein>
<dbReference type="Pfam" id="PF08349">
    <property type="entry name" value="DUF1722"/>
    <property type="match status" value="1"/>
</dbReference>
<dbReference type="InterPro" id="IPR013560">
    <property type="entry name" value="DUF1722"/>
</dbReference>
<dbReference type="InterPro" id="IPR007553">
    <property type="entry name" value="2-thiour_desulf"/>
</dbReference>
<dbReference type="Pfam" id="PF04463">
    <property type="entry name" value="2-thiour_desulf"/>
    <property type="match status" value="1"/>
</dbReference>
<dbReference type="PIRSF" id="PIRSF037004">
    <property type="entry name" value="UCP037004"/>
    <property type="match status" value="1"/>
</dbReference>
<proteinExistence type="predicted"/>